<comment type="caution">
    <text evidence="10">The sequence shown here is derived from an EMBL/GenBank/DDBJ whole genome shotgun (WGS) entry which is preliminary data.</text>
</comment>
<accession>A0ABU3I8I3</accession>
<keyword evidence="4 9" id="KW-0808">Transferase</keyword>
<organism evidence="10 11">
    <name type="scientific">Gleimia hominis</name>
    <dbReference type="NCBI Taxonomy" id="595468"/>
    <lineage>
        <taxon>Bacteria</taxon>
        <taxon>Bacillati</taxon>
        <taxon>Actinomycetota</taxon>
        <taxon>Actinomycetes</taxon>
        <taxon>Actinomycetales</taxon>
        <taxon>Actinomycetaceae</taxon>
        <taxon>Gleimia</taxon>
    </lineage>
</organism>
<keyword evidence="7 9" id="KW-0067">ATP-binding</keyword>
<protein>
    <recommendedName>
        <fullName evidence="3 9">Gluconokinase</fullName>
        <ecNumber evidence="3 9">2.7.1.12</ecNumber>
    </recommendedName>
</protein>
<evidence type="ECO:0000256" key="6">
    <source>
        <dbReference type="ARBA" id="ARBA00022777"/>
    </source>
</evidence>
<proteinExistence type="inferred from homology"/>
<name>A0ABU3I8I3_9ACTO</name>
<dbReference type="EMBL" id="JASXSX010000001">
    <property type="protein sequence ID" value="MDT3766693.1"/>
    <property type="molecule type" value="Genomic_DNA"/>
</dbReference>
<dbReference type="InterPro" id="IPR027417">
    <property type="entry name" value="P-loop_NTPase"/>
</dbReference>
<dbReference type="Gene3D" id="3.40.50.300">
    <property type="entry name" value="P-loop containing nucleotide triphosphate hydrolases"/>
    <property type="match status" value="1"/>
</dbReference>
<keyword evidence="6 9" id="KW-0418">Kinase</keyword>
<dbReference type="EC" id="2.7.1.12" evidence="3 9"/>
<evidence type="ECO:0000256" key="1">
    <source>
        <dbReference type="ARBA" id="ARBA00004761"/>
    </source>
</evidence>
<evidence type="ECO:0000256" key="5">
    <source>
        <dbReference type="ARBA" id="ARBA00022741"/>
    </source>
</evidence>
<evidence type="ECO:0000256" key="4">
    <source>
        <dbReference type="ARBA" id="ARBA00022679"/>
    </source>
</evidence>
<comment type="pathway">
    <text evidence="1">Carbohydrate acid metabolism.</text>
</comment>
<evidence type="ECO:0000256" key="8">
    <source>
        <dbReference type="ARBA" id="ARBA00048090"/>
    </source>
</evidence>
<comment type="similarity">
    <text evidence="2 9">Belongs to the gluconokinase GntK/GntV family.</text>
</comment>
<dbReference type="PANTHER" id="PTHR43442">
    <property type="entry name" value="GLUCONOKINASE-RELATED"/>
    <property type="match status" value="1"/>
</dbReference>
<keyword evidence="11" id="KW-1185">Reference proteome</keyword>
<sequence>MSIHVVVMGVAGSGKSTVAEAIHDQLGYTLAEGDEFHPQANIDKMSAGVPLNDEDRWPWLRSINTWMKDKAEAGESTVVSSSALKRAYRDVLRDDVPVFFIHLEGTEEVLAQRMKERPHHFMPASLLRSQFETLQPLEADEGGVVVNVDGSKESEIQQAIAAIEKFQAAH</sequence>
<dbReference type="RefSeq" id="WP_313271795.1">
    <property type="nucleotide sequence ID" value="NZ_JASXSX010000001.1"/>
</dbReference>
<dbReference type="GO" id="GO:0046316">
    <property type="term" value="F:gluconokinase activity"/>
    <property type="evidence" value="ECO:0007669"/>
    <property type="project" value="UniProtKB-EC"/>
</dbReference>
<gene>
    <name evidence="10" type="ORF">QS713_01255</name>
</gene>
<dbReference type="PANTHER" id="PTHR43442:SF3">
    <property type="entry name" value="GLUCONOKINASE-RELATED"/>
    <property type="match status" value="1"/>
</dbReference>
<evidence type="ECO:0000313" key="10">
    <source>
        <dbReference type="EMBL" id="MDT3766693.1"/>
    </source>
</evidence>
<dbReference type="CDD" id="cd02021">
    <property type="entry name" value="GntK"/>
    <property type="match status" value="1"/>
</dbReference>
<evidence type="ECO:0000256" key="3">
    <source>
        <dbReference type="ARBA" id="ARBA00012054"/>
    </source>
</evidence>
<dbReference type="NCBIfam" id="TIGR01313">
    <property type="entry name" value="therm_gnt_kin"/>
    <property type="match status" value="1"/>
</dbReference>
<evidence type="ECO:0000256" key="2">
    <source>
        <dbReference type="ARBA" id="ARBA00008420"/>
    </source>
</evidence>
<evidence type="ECO:0000256" key="9">
    <source>
        <dbReference type="RuleBase" id="RU363066"/>
    </source>
</evidence>
<reference evidence="10 11" key="1">
    <citation type="submission" date="2023-06" db="EMBL/GenBank/DDBJ databases">
        <title>Draft genome sequence of Gleimia hominis type strain CCUG 57540T.</title>
        <authorList>
            <person name="Salva-Serra F."/>
            <person name="Cardew S."/>
            <person name="Jensie Markopoulos S."/>
            <person name="Ohlen M."/>
            <person name="Inganas E."/>
            <person name="Svensson-Stadler L."/>
            <person name="Moore E.R.B."/>
        </authorList>
    </citation>
    <scope>NUCLEOTIDE SEQUENCE [LARGE SCALE GENOMIC DNA]</scope>
    <source>
        <strain evidence="10 11">CCUG 57540</strain>
    </source>
</reference>
<dbReference type="Pfam" id="PF13671">
    <property type="entry name" value="AAA_33"/>
    <property type="match status" value="1"/>
</dbReference>
<dbReference type="SUPFAM" id="SSF52540">
    <property type="entry name" value="P-loop containing nucleoside triphosphate hydrolases"/>
    <property type="match status" value="1"/>
</dbReference>
<dbReference type="InterPro" id="IPR006001">
    <property type="entry name" value="Therm_gnt_kin"/>
</dbReference>
<dbReference type="Proteomes" id="UP001247542">
    <property type="component" value="Unassembled WGS sequence"/>
</dbReference>
<evidence type="ECO:0000256" key="7">
    <source>
        <dbReference type="ARBA" id="ARBA00022840"/>
    </source>
</evidence>
<keyword evidence="5 9" id="KW-0547">Nucleotide-binding</keyword>
<evidence type="ECO:0000313" key="11">
    <source>
        <dbReference type="Proteomes" id="UP001247542"/>
    </source>
</evidence>
<comment type="catalytic activity">
    <reaction evidence="8 9">
        <text>D-gluconate + ATP = 6-phospho-D-gluconate + ADP + H(+)</text>
        <dbReference type="Rhea" id="RHEA:19433"/>
        <dbReference type="ChEBI" id="CHEBI:15378"/>
        <dbReference type="ChEBI" id="CHEBI:18391"/>
        <dbReference type="ChEBI" id="CHEBI:30616"/>
        <dbReference type="ChEBI" id="CHEBI:58759"/>
        <dbReference type="ChEBI" id="CHEBI:456216"/>
        <dbReference type="EC" id="2.7.1.12"/>
    </reaction>
</comment>